<reference evidence="1 2" key="1">
    <citation type="journal article" date="2012" name="J. Bacteriol.">
        <title>Draft genome of Streptomyces tsukubaensis NRRL 18488, the producer of the clinically important immunosuppressant tacrolimus (FK506).</title>
        <authorList>
            <person name="Barreiro C."/>
            <person name="Prieto C."/>
            <person name="Sola-Landa A."/>
            <person name="Solera E."/>
            <person name="Martinez-Castro M."/>
            <person name="Perez-Redondo R."/>
            <person name="Garcia-Estrada C."/>
            <person name="Aparicio J.F."/>
            <person name="Fernandez-Martinez L.T."/>
            <person name="Santos-Aberturas J."/>
            <person name="Salehi-Najafabadi Z."/>
            <person name="Rodriguez-Garcia A."/>
            <person name="Tauch A."/>
            <person name="Martin J.F."/>
        </authorList>
    </citation>
    <scope>NUCLEOTIDE SEQUENCE [LARGE SCALE GENOMIC DNA]</scope>
    <source>
        <strain evidence="2">DSM 42081 / NBRC 108919 / NRRL 18488 / 9993</strain>
    </source>
</reference>
<organism evidence="1 2">
    <name type="scientific">Streptomyces tsukubensis (strain DSM 42081 / NBRC 108919 / NRRL 18488 / 9993)</name>
    <dbReference type="NCBI Taxonomy" id="1114943"/>
    <lineage>
        <taxon>Bacteria</taxon>
        <taxon>Bacillati</taxon>
        <taxon>Actinomycetota</taxon>
        <taxon>Actinomycetes</taxon>
        <taxon>Kitasatosporales</taxon>
        <taxon>Streptomycetaceae</taxon>
        <taxon>Streptomyces</taxon>
    </lineage>
</organism>
<keyword evidence="2" id="KW-1185">Reference proteome</keyword>
<evidence type="ECO:0000313" key="1">
    <source>
        <dbReference type="EMBL" id="QKM66979.1"/>
    </source>
</evidence>
<gene>
    <name evidence="1" type="ORF">STSU_007140</name>
</gene>
<dbReference type="RefSeq" id="WP_006345990.1">
    <property type="nucleotide sequence ID" value="NZ_CP029159.1"/>
</dbReference>
<evidence type="ECO:0000313" key="2">
    <source>
        <dbReference type="Proteomes" id="UP000005940"/>
    </source>
</evidence>
<sequence>MKLGTGVWVWMDRATDSDLLEWSRLSRRNRSRVDRADDEVQDYVDQRIDAFRTHTGIVHLGDLERSAFGWTDHEPEEPGLRTS</sequence>
<name>I2N7W7_STRT9</name>
<dbReference type="Proteomes" id="UP000005940">
    <property type="component" value="Chromosome"/>
</dbReference>
<accession>I2N7W7</accession>
<protein>
    <submittedName>
        <fullName evidence="1">Uncharacterized protein</fullName>
    </submittedName>
</protein>
<dbReference type="EMBL" id="CP029159">
    <property type="protein sequence ID" value="QKM66979.1"/>
    <property type="molecule type" value="Genomic_DNA"/>
</dbReference>
<proteinExistence type="predicted"/>
<dbReference type="AlphaFoldDB" id="I2N7W7"/>